<evidence type="ECO:0000256" key="3">
    <source>
        <dbReference type="ARBA" id="ARBA00023082"/>
    </source>
</evidence>
<dbReference type="KEGG" id="xbc:ELE36_06980"/>
<evidence type="ECO:0000313" key="6">
    <source>
        <dbReference type="EMBL" id="QBB70131.1"/>
    </source>
</evidence>
<dbReference type="GO" id="GO:0006352">
    <property type="term" value="P:DNA-templated transcription initiation"/>
    <property type="evidence" value="ECO:0007669"/>
    <property type="project" value="InterPro"/>
</dbReference>
<keyword evidence="2" id="KW-0805">Transcription regulation</keyword>
<evidence type="ECO:0000256" key="4">
    <source>
        <dbReference type="ARBA" id="ARBA00023163"/>
    </source>
</evidence>
<dbReference type="SUPFAM" id="SSF88659">
    <property type="entry name" value="Sigma3 and sigma4 domains of RNA polymerase sigma factors"/>
    <property type="match status" value="1"/>
</dbReference>
<gene>
    <name evidence="6" type="ORF">ELE36_06980</name>
</gene>
<keyword evidence="3" id="KW-0731">Sigma factor</keyword>
<comment type="similarity">
    <text evidence="1">Belongs to the sigma-70 factor family. ECF subfamily.</text>
</comment>
<dbReference type="SUPFAM" id="SSF88946">
    <property type="entry name" value="Sigma2 domain of RNA polymerase sigma factors"/>
    <property type="match status" value="1"/>
</dbReference>
<dbReference type="InterPro" id="IPR039425">
    <property type="entry name" value="RNA_pol_sigma-70-like"/>
</dbReference>
<dbReference type="PANTHER" id="PTHR43133:SF39">
    <property type="entry name" value="SIMILAR TO RNA POLYMERASE SIGMA-E FACTOR"/>
    <property type="match status" value="1"/>
</dbReference>
<feature type="domain" description="RNA polymerase sigma-70 ECF-like HTH" evidence="5">
    <location>
        <begin position="64"/>
        <end position="243"/>
    </location>
</feature>
<dbReference type="Pfam" id="PF07638">
    <property type="entry name" value="Sigma70_ECF"/>
    <property type="match status" value="1"/>
</dbReference>
<dbReference type="GO" id="GO:0016987">
    <property type="term" value="F:sigma factor activity"/>
    <property type="evidence" value="ECO:0007669"/>
    <property type="project" value="UniProtKB-KW"/>
</dbReference>
<dbReference type="Gene3D" id="1.10.10.10">
    <property type="entry name" value="Winged helix-like DNA-binding domain superfamily/Winged helix DNA-binding domain"/>
    <property type="match status" value="1"/>
</dbReference>
<evidence type="ECO:0000259" key="5">
    <source>
        <dbReference type="Pfam" id="PF07638"/>
    </source>
</evidence>
<evidence type="ECO:0000256" key="1">
    <source>
        <dbReference type="ARBA" id="ARBA00010641"/>
    </source>
</evidence>
<dbReference type="NCBIfam" id="TIGR02999">
    <property type="entry name" value="Sig-70_X6"/>
    <property type="match status" value="1"/>
</dbReference>
<keyword evidence="4" id="KW-0804">Transcription</keyword>
<dbReference type="InterPro" id="IPR036388">
    <property type="entry name" value="WH-like_DNA-bd_sf"/>
</dbReference>
<evidence type="ECO:0000256" key="2">
    <source>
        <dbReference type="ARBA" id="ARBA00023015"/>
    </source>
</evidence>
<dbReference type="Proteomes" id="UP000291562">
    <property type="component" value="Chromosome"/>
</dbReference>
<protein>
    <recommendedName>
        <fullName evidence="5">RNA polymerase sigma-70 ECF-like HTH domain-containing protein</fullName>
    </recommendedName>
</protein>
<dbReference type="InterPro" id="IPR011517">
    <property type="entry name" value="RNA_pol_sigma70_ECF-like"/>
</dbReference>
<sequence length="245" mass="27392">MKRSTIGLPAIFFVTSVCSDPAPAENKRFWLRLRLWHAGARRAHSTDAQELPNRVRTFFEIVSMSEITVLLDRARGGDHDAWNAVIELLYEDLKRLARARGDGSDGTLSATGLVNECYMRLAQAGSEKDIIDRGHFLALAARVMRQVVIGHARKRLADKRGGHDERVTLSALDSSADIEAGNLISIDAALEHLATIDARYVQLVECRVFGGLSEEETALAIDLPLRSTQRLWHKARESLRRLLDR</sequence>
<dbReference type="EMBL" id="CP035704">
    <property type="protein sequence ID" value="QBB70131.1"/>
    <property type="molecule type" value="Genomic_DNA"/>
</dbReference>
<proteinExistence type="inferred from homology"/>
<dbReference type="InterPro" id="IPR013325">
    <property type="entry name" value="RNA_pol_sigma_r2"/>
</dbReference>
<reference evidence="6 7" key="1">
    <citation type="submission" date="2019-01" db="EMBL/GenBank/DDBJ databases">
        <title>Pseudolysobacter antarctica gen. nov., sp. nov., isolated from Fildes Peninsula, Antarctica.</title>
        <authorList>
            <person name="Wei Z."/>
            <person name="Peng F."/>
        </authorList>
    </citation>
    <scope>NUCLEOTIDE SEQUENCE [LARGE SCALE GENOMIC DNA]</scope>
    <source>
        <strain evidence="6 7">AQ6-296</strain>
    </source>
</reference>
<dbReference type="Gene3D" id="1.10.1740.10">
    <property type="match status" value="1"/>
</dbReference>
<keyword evidence="7" id="KW-1185">Reference proteome</keyword>
<dbReference type="InterPro" id="IPR013324">
    <property type="entry name" value="RNA_pol_sigma_r3/r4-like"/>
</dbReference>
<dbReference type="PANTHER" id="PTHR43133">
    <property type="entry name" value="RNA POLYMERASE ECF-TYPE SIGMA FACTO"/>
    <property type="match status" value="1"/>
</dbReference>
<dbReference type="AlphaFoldDB" id="A0A411HI18"/>
<dbReference type="OrthoDB" id="128473at2"/>
<accession>A0A411HI18</accession>
<dbReference type="InterPro" id="IPR053812">
    <property type="entry name" value="HTH_Sigma70_ECF-like"/>
</dbReference>
<organism evidence="6 7">
    <name type="scientific">Pseudolysobacter antarcticus</name>
    <dbReference type="NCBI Taxonomy" id="2511995"/>
    <lineage>
        <taxon>Bacteria</taxon>
        <taxon>Pseudomonadati</taxon>
        <taxon>Pseudomonadota</taxon>
        <taxon>Gammaproteobacteria</taxon>
        <taxon>Lysobacterales</taxon>
        <taxon>Rhodanobacteraceae</taxon>
        <taxon>Pseudolysobacter</taxon>
    </lineage>
</organism>
<name>A0A411HI18_9GAMM</name>
<evidence type="ECO:0000313" key="7">
    <source>
        <dbReference type="Proteomes" id="UP000291562"/>
    </source>
</evidence>